<dbReference type="InterPro" id="IPR035979">
    <property type="entry name" value="RBD_domain_sf"/>
</dbReference>
<comment type="subcellular location">
    <subcellularLocation>
        <location evidence="1">Nucleus</location>
    </subcellularLocation>
</comment>
<dbReference type="SMART" id="SM00360">
    <property type="entry name" value="RRM"/>
    <property type="match status" value="1"/>
</dbReference>
<dbReference type="PROSITE" id="PS50102">
    <property type="entry name" value="RRM"/>
    <property type="match status" value="1"/>
</dbReference>
<dbReference type="SUPFAM" id="SSF54928">
    <property type="entry name" value="RNA-binding domain, RBD"/>
    <property type="match status" value="1"/>
</dbReference>
<evidence type="ECO:0000256" key="2">
    <source>
        <dbReference type="ARBA" id="ARBA00022884"/>
    </source>
</evidence>
<dbReference type="Gene3D" id="3.30.70.330">
    <property type="match status" value="1"/>
</dbReference>
<keyword evidence="3" id="KW-0539">Nucleus</keyword>
<dbReference type="PANTHER" id="PTHR13952:SF5">
    <property type="entry name" value="U1 SMALL NUCLEAR RIBONUCLEOPROTEIN 70 KDA"/>
    <property type="match status" value="1"/>
</dbReference>
<dbReference type="GO" id="GO:0071004">
    <property type="term" value="C:U2-type prespliceosome"/>
    <property type="evidence" value="ECO:0007669"/>
    <property type="project" value="TreeGrafter"/>
</dbReference>
<dbReference type="VEuPathDB" id="FungiDB:SCODWIG_02467"/>
<keyword evidence="9" id="KW-1185">Reference proteome</keyword>
<evidence type="ECO:0000256" key="6">
    <source>
        <dbReference type="SAM" id="MobiDB-lite"/>
    </source>
</evidence>
<evidence type="ECO:0000256" key="1">
    <source>
        <dbReference type="ARBA" id="ARBA00004123"/>
    </source>
</evidence>
<dbReference type="GO" id="GO:0005685">
    <property type="term" value="C:U1 snRNP"/>
    <property type="evidence" value="ECO:0007669"/>
    <property type="project" value="TreeGrafter"/>
</dbReference>
<dbReference type="Pfam" id="PF00076">
    <property type="entry name" value="RRM_1"/>
    <property type="match status" value="1"/>
</dbReference>
<name>A0A376B7M9_9ASCO</name>
<evidence type="ECO:0000256" key="3">
    <source>
        <dbReference type="ARBA" id="ARBA00023242"/>
    </source>
</evidence>
<keyword evidence="2 5" id="KW-0694">RNA-binding</keyword>
<evidence type="ECO:0000256" key="5">
    <source>
        <dbReference type="PROSITE-ProRule" id="PRU00176"/>
    </source>
</evidence>
<dbReference type="InterPro" id="IPR022023">
    <property type="entry name" value="U1snRNP70_N"/>
</dbReference>
<feature type="region of interest" description="Disordered" evidence="6">
    <location>
        <begin position="238"/>
        <end position="283"/>
    </location>
</feature>
<evidence type="ECO:0000313" key="9">
    <source>
        <dbReference type="Proteomes" id="UP000262825"/>
    </source>
</evidence>
<dbReference type="Pfam" id="PF12220">
    <property type="entry name" value="U1snRNP70_N"/>
    <property type="match status" value="1"/>
</dbReference>
<dbReference type="AlphaFoldDB" id="A0A376B7M9"/>
<organism evidence="8 9">
    <name type="scientific">Saccharomycodes ludwigii</name>
    <dbReference type="NCBI Taxonomy" id="36035"/>
    <lineage>
        <taxon>Eukaryota</taxon>
        <taxon>Fungi</taxon>
        <taxon>Dikarya</taxon>
        <taxon>Ascomycota</taxon>
        <taxon>Saccharomycotina</taxon>
        <taxon>Saccharomycetes</taxon>
        <taxon>Saccharomycodales</taxon>
        <taxon>Saccharomycodaceae</taxon>
        <taxon>Saccharomycodes</taxon>
    </lineage>
</organism>
<sequence length="283" mass="32299">MSSSKYTKRLETIIKPSPNLRYVEPIDYPLNERKTDPYIDGVSAIINTSTNNYKKGDNTSLIKQYLQDFPVKNTVTSTLNANIDKNEHHAPAFSTHLRQIQKELENWNPHKDQFTKGTDPYKTIFVGRLPYSVDEVELHKIFIKFGAIEKLRIVRDIKTNKSKGYGFITFGEQQSAKNCYKSIGTHAGMIMDGRPIIVDVERGRTVKYFRPRRLGGGLGGRGYMKRYLETKQISEKELNSNGNKGLGNILKHKHSNSSTTQNINNNKKVRSNKNFNKAKNDGK</sequence>
<dbReference type="InterPro" id="IPR012677">
    <property type="entry name" value="Nucleotide-bd_a/b_plait_sf"/>
</dbReference>
<evidence type="ECO:0000313" key="8">
    <source>
        <dbReference type="EMBL" id="SSD60706.1"/>
    </source>
</evidence>
<feature type="compositionally biased region" description="Low complexity" evidence="6">
    <location>
        <begin position="256"/>
        <end position="266"/>
    </location>
</feature>
<accession>A0A376B7M9</accession>
<dbReference type="EMBL" id="UFAJ01000427">
    <property type="protein sequence ID" value="SSD60706.1"/>
    <property type="molecule type" value="Genomic_DNA"/>
</dbReference>
<dbReference type="GO" id="GO:0071011">
    <property type="term" value="C:precatalytic spliceosome"/>
    <property type="evidence" value="ECO:0007669"/>
    <property type="project" value="TreeGrafter"/>
</dbReference>
<dbReference type="GO" id="GO:0030619">
    <property type="term" value="F:U1 snRNA binding"/>
    <property type="evidence" value="ECO:0007669"/>
    <property type="project" value="TreeGrafter"/>
</dbReference>
<dbReference type="Proteomes" id="UP000262825">
    <property type="component" value="Unassembled WGS sequence"/>
</dbReference>
<keyword evidence="4" id="KW-0687">Ribonucleoprotein</keyword>
<reference evidence="9" key="1">
    <citation type="submission" date="2018-06" db="EMBL/GenBank/DDBJ databases">
        <authorList>
            <person name="Guldener U."/>
        </authorList>
    </citation>
    <scope>NUCLEOTIDE SEQUENCE [LARGE SCALE GENOMIC DNA]</scope>
    <source>
        <strain evidence="9">UTAD17</strain>
    </source>
</reference>
<evidence type="ECO:0000259" key="7">
    <source>
        <dbReference type="PROSITE" id="PS50102"/>
    </source>
</evidence>
<dbReference type="InterPro" id="IPR051183">
    <property type="entry name" value="U1_U11-U12_snRNP_70-35kDa"/>
</dbReference>
<dbReference type="GO" id="GO:0000398">
    <property type="term" value="P:mRNA splicing, via spliceosome"/>
    <property type="evidence" value="ECO:0007669"/>
    <property type="project" value="TreeGrafter"/>
</dbReference>
<gene>
    <name evidence="8" type="ORF">SCODWIG_02467</name>
</gene>
<proteinExistence type="predicted"/>
<evidence type="ECO:0000256" key="4">
    <source>
        <dbReference type="ARBA" id="ARBA00023274"/>
    </source>
</evidence>
<protein>
    <recommendedName>
        <fullName evidence="7">RRM domain-containing protein</fullName>
    </recommendedName>
</protein>
<dbReference type="PANTHER" id="PTHR13952">
    <property type="entry name" value="U1 SMALL NUCLEAR RIBONUCLEOPROTEIN 70 KD"/>
    <property type="match status" value="1"/>
</dbReference>
<dbReference type="GO" id="GO:0003729">
    <property type="term" value="F:mRNA binding"/>
    <property type="evidence" value="ECO:0007669"/>
    <property type="project" value="TreeGrafter"/>
</dbReference>
<dbReference type="InterPro" id="IPR000504">
    <property type="entry name" value="RRM_dom"/>
</dbReference>
<feature type="domain" description="RRM" evidence="7">
    <location>
        <begin position="122"/>
        <end position="203"/>
    </location>
</feature>
<dbReference type="CDD" id="cd21615">
    <property type="entry name" value="RRM_SNP1_like"/>
    <property type="match status" value="1"/>
</dbReference>